<dbReference type="STRING" id="1447872.A0A1J9P9L0"/>
<protein>
    <submittedName>
        <fullName evidence="1">Uncharacterized protein</fullName>
    </submittedName>
</protein>
<reference evidence="1 2" key="1">
    <citation type="submission" date="2015-07" db="EMBL/GenBank/DDBJ databases">
        <title>Emmonsia species relationships and genome sequence.</title>
        <authorList>
            <consortium name="The Broad Institute Genomics Platform"/>
            <person name="Cuomo C.A."/>
            <person name="Munoz J.F."/>
            <person name="Imamovic A."/>
            <person name="Priest M.E."/>
            <person name="Young S."/>
            <person name="Clay O.K."/>
            <person name="McEwen J.G."/>
        </authorList>
    </citation>
    <scope>NUCLEOTIDE SEQUENCE [LARGE SCALE GENOMIC DNA]</scope>
    <source>
        <strain evidence="1 2">UAMH 9510</strain>
    </source>
</reference>
<dbReference type="AlphaFoldDB" id="A0A1J9P9L0"/>
<proteinExistence type="predicted"/>
<dbReference type="Proteomes" id="UP000182235">
    <property type="component" value="Unassembled WGS sequence"/>
</dbReference>
<accession>A0A1J9P9L0</accession>
<evidence type="ECO:0000313" key="1">
    <source>
        <dbReference type="EMBL" id="OJD12758.1"/>
    </source>
</evidence>
<sequence>MNLPNTSMSQYHDNEVKQMLEALPPGSSEYDAENLNAEDLENLLQENSLFTYTIQHVGGDHEQHFDRYIVFKNVALNTMRDFSNQKHLGRIKDQSYKNHLVILNMPSRGHESSICYFDKLLQRKLDEMRPNLSLELQACGATDVHGTTRIKTPDASYWSRQLPATRSDKWPNLVLEVGYSESASKLRNDASWWLTESQGDVQMVITLKIFRHNRVHLEMWKFRDGAARPRPIMTQEVTVTKSASGYSASGSMVIRFQDLLLRRPISHEERDIVLDRDDLQGLVELALGV</sequence>
<evidence type="ECO:0000313" key="2">
    <source>
        <dbReference type="Proteomes" id="UP000182235"/>
    </source>
</evidence>
<name>A0A1J9P9L0_9EURO</name>
<dbReference type="EMBL" id="LGRN01000368">
    <property type="protein sequence ID" value="OJD12758.1"/>
    <property type="molecule type" value="Genomic_DNA"/>
</dbReference>
<comment type="caution">
    <text evidence="1">The sequence shown here is derived from an EMBL/GenBank/DDBJ whole genome shotgun (WGS) entry which is preliminary data.</text>
</comment>
<gene>
    <name evidence="1" type="ORF">AJ78_06698</name>
</gene>
<keyword evidence="2" id="KW-1185">Reference proteome</keyword>
<organism evidence="1 2">
    <name type="scientific">Emergomyces pasteurianus Ep9510</name>
    <dbReference type="NCBI Taxonomy" id="1447872"/>
    <lineage>
        <taxon>Eukaryota</taxon>
        <taxon>Fungi</taxon>
        <taxon>Dikarya</taxon>
        <taxon>Ascomycota</taxon>
        <taxon>Pezizomycotina</taxon>
        <taxon>Eurotiomycetes</taxon>
        <taxon>Eurotiomycetidae</taxon>
        <taxon>Onygenales</taxon>
        <taxon>Ajellomycetaceae</taxon>
        <taxon>Emergomyces</taxon>
    </lineage>
</organism>
<dbReference type="OrthoDB" id="76567at2759"/>